<organism evidence="6">
    <name type="scientific">Fagus sylvatica</name>
    <name type="common">Beechnut</name>
    <dbReference type="NCBI Taxonomy" id="28930"/>
    <lineage>
        <taxon>Eukaryota</taxon>
        <taxon>Viridiplantae</taxon>
        <taxon>Streptophyta</taxon>
        <taxon>Embryophyta</taxon>
        <taxon>Tracheophyta</taxon>
        <taxon>Spermatophyta</taxon>
        <taxon>Magnoliopsida</taxon>
        <taxon>eudicotyledons</taxon>
        <taxon>Gunneridae</taxon>
        <taxon>Pentapetalae</taxon>
        <taxon>rosids</taxon>
        <taxon>fabids</taxon>
        <taxon>Fagales</taxon>
        <taxon>Fagaceae</taxon>
        <taxon>Fagus</taxon>
    </lineage>
</organism>
<evidence type="ECO:0000259" key="5">
    <source>
        <dbReference type="PROSITE" id="PS50878"/>
    </source>
</evidence>
<dbReference type="GO" id="GO:0016020">
    <property type="term" value="C:membrane"/>
    <property type="evidence" value="ECO:0007669"/>
    <property type="project" value="UniProtKB-SubCell"/>
</dbReference>
<reference evidence="6" key="1">
    <citation type="submission" date="2018-02" db="EMBL/GenBank/DDBJ databases">
        <authorList>
            <person name="Cohen D.B."/>
            <person name="Kent A.D."/>
        </authorList>
    </citation>
    <scope>NUCLEOTIDE SEQUENCE</scope>
</reference>
<dbReference type="SUPFAM" id="SSF56672">
    <property type="entry name" value="DNA/RNA polymerases"/>
    <property type="match status" value="1"/>
</dbReference>
<gene>
    <name evidence="6" type="ORF">FSB_LOCUS34482</name>
</gene>
<protein>
    <recommendedName>
        <fullName evidence="5">Reverse transcriptase domain-containing protein</fullName>
    </recommendedName>
</protein>
<accession>A0A2N9H4R4</accession>
<sequence>MLPTPPPPPPLPQPIPHPFQPYTPPQLLHQTPLPSHVQPFFQSYLPAPHQIFPNHTQFPVLQPPIPYAQIVQHQPMPNMPSQKLPQQQLFQQNPSTSPLFGPCKPTTYPQNVVGRIGQRVVSRDKGETGGNAFSIDSKAFTLVFDGGRTDPYNIKERRGRFRGSLWVGLDGLRWLLDVFSKIRSQSQNLEGFFMFHRDGYRIMEFSCLANRGGRFVEITEYHSGTHRGSIRVPEGRRGAGWSLFEFQVRKFFLGEITKSPAAQEPQKQNSDEDFTTVAKADSRDGMKRPLWQPRYSRSTKSARDLKSSFPLRDSNGQKSNSRVLMATHEPRPTRTCKFNWKPMSKTLRITLEPGARRTVCWTGLETGMGPTKHLKEKESVGPEVDLVDKAHSKSETSTEGSSSESDDSELDRTCEVPMVVSDAGEELIQGSGLPQMAPDESQAGAECLEMVLRAPATPKSMGFSPHLTNLAVEPDNLPLMVFGGPEDEVDCSPICCEPLCKLLPPGSPVLMVEECKVGGEVEISQKSKRVDRHMSGFSKFVGFPIDEFEEECLALFHRIEESRNLQKRTTSHRKTAKSGVKGTRELRNLETKLSAVDWGVIRSLWSNPYVGWVALDAVNTAGGVLLMWDKRMLEMTDSVVDTFSVSCCWKGITDGFVWACTGIYGPNADNLRASLWGELVGARQRWNVPWCAIGDFNVVRFPSERLGCTSRSSAMMEFSDWIDHQNLVDLPLVGGSFTWSSGTSSPAMSRIDRVLVSSDWEEHFSDVIQKMLPRPISDHNPILVEAGGLMRGKGSFKFENMWLKEEGFVERVQGWWSGYVFTGSPSFVLANKLKALKADLKLWNREVVGDIRFRKRKHMAEVLELDVKEGSGGLSPTDFQLREGLKAEVNRLAQLEECSWRQKSRVLWLKEGDNNTKFFHKMANSNRRRNYISGLEVDGVFYEEEAEMREHVVQFYENMFCETEGWRPQVDGLHFASISEEDRAVLERRFEKEEIIQVLKDFQGDKAPGPDGFTMAFFQKCWQVVEMDIMNFFEEVYVHCQFERSLNASFLTLIPKKVDASNIRDFRPISLIGSVYKLLAKVLANRFRVVLGGLISESQNAFVGGRQMVDSVLIANECLDSRKRSGLPGLICKLDIEKAYDHVNWDSLLYVLSRMGFGHRWIRWMRMCIATVRFSVLINGSPAGFFPSSRGIRQGDPLSPLLFLLVMEVLSRMLQKTEEGGFIHGFQVGAALGNRLEVSHLLYADDTILFCDACPEQVTYLRRVLTCFEAVTGLRVNMNKSEMVPIGEVTNLSYLADILSCRIGSLPMNYLGMPLGSSFKALEVWNPIIEKVERRLAGWKKLYLSKGGRLTLLKSTLSSLPTYFLSLFKIPVSVANRIEQLQRNFLWGGMEDDFKMPLVSWSKVCKPIAHGGLGVRNLVAFNKALLGKWLWRFGVEESKFWRRVLVAKYGRYIGFEVGKGNKVRFWHDNWCGDGLLKDKFPILFECSREREASIDSVYSRVNGVETREWHLQFVRNFNDWEMDMVAAFFNHIHTKSPVHDSEDVLKWSLKKNGTFDTSSFYLAIRGSVNSGFPWKSIWGVKVPRRIAFFVWTAAWGNILTCDNLRRRGVVMVGWCCLCRCNDETVAHLLLHCPVAREVWSYIFRLFGVDWVISGSVLDHVAGWRNWFGKHDSEVWNLVPACVMWSLWRERNNRTFEDVELSTTKLIESYGREDNFVHVSEAFMAGIVAGFAESLISSPFEFFKLREQVKSASRIPSVTSVTERGTVAPMIARLLPGYSADKRALNQSVSLLSTLTTKHPNMMGALQGYPWMITGSGRPPSVCDVRRPLDVISLEGWSALWRGIRSGVVRDSVFSGIFFSSWQFLHRAMLDWKAVGMDPLPRYSSLVSCHCF</sequence>
<evidence type="ECO:0000256" key="2">
    <source>
        <dbReference type="ARBA" id="ARBA00022692"/>
    </source>
</evidence>
<dbReference type="GO" id="GO:0003824">
    <property type="term" value="F:catalytic activity"/>
    <property type="evidence" value="ECO:0007669"/>
    <property type="project" value="InterPro"/>
</dbReference>
<feature type="region of interest" description="Disordered" evidence="4">
    <location>
        <begin position="1"/>
        <end position="31"/>
    </location>
</feature>
<dbReference type="Gene3D" id="3.60.10.10">
    <property type="entry name" value="Endonuclease/exonuclease/phosphatase"/>
    <property type="match status" value="1"/>
</dbReference>
<keyword evidence="3" id="KW-0472">Membrane</keyword>
<dbReference type="CDD" id="cd01650">
    <property type="entry name" value="RT_nLTR_like"/>
    <property type="match status" value="1"/>
</dbReference>
<proteinExistence type="predicted"/>
<dbReference type="InterPro" id="IPR026960">
    <property type="entry name" value="RVT-Znf"/>
</dbReference>
<dbReference type="InterPro" id="IPR000477">
    <property type="entry name" value="RT_dom"/>
</dbReference>
<dbReference type="Pfam" id="PF13966">
    <property type="entry name" value="zf-RVT"/>
    <property type="match status" value="1"/>
</dbReference>
<feature type="domain" description="Reverse transcriptase" evidence="5">
    <location>
        <begin position="1035"/>
        <end position="1315"/>
    </location>
</feature>
<dbReference type="Pfam" id="PF00078">
    <property type="entry name" value="RVT_1"/>
    <property type="match status" value="1"/>
</dbReference>
<dbReference type="InterPro" id="IPR036691">
    <property type="entry name" value="Endo/exonu/phosph_ase_sf"/>
</dbReference>
<dbReference type="InterPro" id="IPR023395">
    <property type="entry name" value="MCP_dom_sf"/>
</dbReference>
<feature type="region of interest" description="Disordered" evidence="4">
    <location>
        <begin position="259"/>
        <end position="328"/>
    </location>
</feature>
<dbReference type="PROSITE" id="PS50878">
    <property type="entry name" value="RT_POL"/>
    <property type="match status" value="1"/>
</dbReference>
<comment type="subcellular location">
    <subcellularLocation>
        <location evidence="1">Membrane</location>
    </subcellularLocation>
</comment>
<evidence type="ECO:0000256" key="3">
    <source>
        <dbReference type="ARBA" id="ARBA00023136"/>
    </source>
</evidence>
<dbReference type="PANTHER" id="PTHR33116:SF78">
    <property type="entry name" value="OS12G0587133 PROTEIN"/>
    <property type="match status" value="1"/>
</dbReference>
<evidence type="ECO:0000313" key="6">
    <source>
        <dbReference type="EMBL" id="SPD06600.1"/>
    </source>
</evidence>
<dbReference type="SUPFAM" id="SSF103506">
    <property type="entry name" value="Mitochondrial carrier"/>
    <property type="match status" value="1"/>
</dbReference>
<evidence type="ECO:0000256" key="1">
    <source>
        <dbReference type="ARBA" id="ARBA00004370"/>
    </source>
</evidence>
<keyword evidence="2" id="KW-0812">Transmembrane</keyword>
<dbReference type="Gene3D" id="1.50.40.10">
    <property type="entry name" value="Mitochondrial carrier domain"/>
    <property type="match status" value="1"/>
</dbReference>
<name>A0A2N9H4R4_FAGSY</name>
<dbReference type="EMBL" id="OIVN01002806">
    <property type="protein sequence ID" value="SPD06600.1"/>
    <property type="molecule type" value="Genomic_DNA"/>
</dbReference>
<evidence type="ECO:0000256" key="4">
    <source>
        <dbReference type="SAM" id="MobiDB-lite"/>
    </source>
</evidence>
<feature type="region of interest" description="Disordered" evidence="4">
    <location>
        <begin position="368"/>
        <end position="411"/>
    </location>
</feature>
<dbReference type="Pfam" id="PF03372">
    <property type="entry name" value="Exo_endo_phos"/>
    <property type="match status" value="1"/>
</dbReference>
<dbReference type="SUPFAM" id="SSF56219">
    <property type="entry name" value="DNase I-like"/>
    <property type="match status" value="1"/>
</dbReference>
<feature type="compositionally biased region" description="Basic and acidic residues" evidence="4">
    <location>
        <begin position="373"/>
        <end position="396"/>
    </location>
</feature>
<dbReference type="PANTHER" id="PTHR33116">
    <property type="entry name" value="REVERSE TRANSCRIPTASE ZINC-BINDING DOMAIN-CONTAINING PROTEIN-RELATED-RELATED"/>
    <property type="match status" value="1"/>
</dbReference>
<feature type="compositionally biased region" description="Pro residues" evidence="4">
    <location>
        <begin position="1"/>
        <end position="24"/>
    </location>
</feature>
<dbReference type="InterPro" id="IPR005135">
    <property type="entry name" value="Endo/exonuclease/phosphatase"/>
</dbReference>
<dbReference type="InterPro" id="IPR043502">
    <property type="entry name" value="DNA/RNA_pol_sf"/>
</dbReference>